<gene>
    <name evidence="9" type="primary">hemA</name>
    <name evidence="18" type="ORF">G3N56_02130</name>
</gene>
<evidence type="ECO:0000313" key="18">
    <source>
        <dbReference type="EMBL" id="NDY55543.1"/>
    </source>
</evidence>
<dbReference type="InterPro" id="IPR036453">
    <property type="entry name" value="GluRdtase_dimer_dom_sf"/>
</dbReference>
<evidence type="ECO:0000256" key="13">
    <source>
        <dbReference type="PIRSR" id="PIRSR000445-4"/>
    </source>
</evidence>
<dbReference type="Gene3D" id="3.40.50.720">
    <property type="entry name" value="NAD(P)-binding Rossmann-like Domain"/>
    <property type="match status" value="1"/>
</dbReference>
<feature type="domain" description="Tetrapyrrole biosynthesis glutamyl-tRNA reductase dimerisation" evidence="15">
    <location>
        <begin position="322"/>
        <end position="421"/>
    </location>
</feature>
<keyword evidence="5 9" id="KW-0560">Oxidoreductase</keyword>
<dbReference type="HAMAP" id="MF_00087">
    <property type="entry name" value="Glu_tRNA_reductase"/>
    <property type="match status" value="1"/>
</dbReference>
<dbReference type="PANTHER" id="PTHR43013">
    <property type="entry name" value="GLUTAMYL-TRNA REDUCTASE"/>
    <property type="match status" value="1"/>
</dbReference>
<dbReference type="EMBL" id="JAAGRQ010000006">
    <property type="protein sequence ID" value="NDY55543.1"/>
    <property type="molecule type" value="Genomic_DNA"/>
</dbReference>
<dbReference type="CDD" id="cd05213">
    <property type="entry name" value="NAD_bind_Glutamyl_tRNA_reduct"/>
    <property type="match status" value="1"/>
</dbReference>
<keyword evidence="19" id="KW-1185">Reference proteome</keyword>
<feature type="binding site" evidence="9 11">
    <location>
        <begin position="115"/>
        <end position="117"/>
    </location>
    <ligand>
        <name>substrate</name>
    </ligand>
</feature>
<dbReference type="InterPro" id="IPR000343">
    <property type="entry name" value="4pyrrol_synth_GluRdtase"/>
</dbReference>
<dbReference type="Pfam" id="PF00745">
    <property type="entry name" value="GlutR_dimer"/>
    <property type="match status" value="1"/>
</dbReference>
<feature type="site" description="Important for activity" evidence="9 13">
    <location>
        <position position="100"/>
    </location>
</feature>
<dbReference type="Gene3D" id="3.30.460.30">
    <property type="entry name" value="Glutamyl-tRNA reductase, N-terminal domain"/>
    <property type="match status" value="1"/>
</dbReference>
<dbReference type="NCBIfam" id="TIGR01035">
    <property type="entry name" value="hemA"/>
    <property type="match status" value="1"/>
</dbReference>
<name>A0A7K3NI98_9BACT</name>
<evidence type="ECO:0000259" key="17">
    <source>
        <dbReference type="Pfam" id="PF05201"/>
    </source>
</evidence>
<evidence type="ECO:0000256" key="8">
    <source>
        <dbReference type="ARBA" id="ARBA00068659"/>
    </source>
</evidence>
<dbReference type="InterPro" id="IPR036343">
    <property type="entry name" value="GluRdtase_N_sf"/>
</dbReference>
<dbReference type="RefSeq" id="WP_163300599.1">
    <property type="nucleotide sequence ID" value="NZ_JAAGRQ010000006.1"/>
</dbReference>
<evidence type="ECO:0000256" key="1">
    <source>
        <dbReference type="ARBA" id="ARBA00005059"/>
    </source>
</evidence>
<feature type="domain" description="Glutamyl-tRNA reductase N-terminal" evidence="17">
    <location>
        <begin position="9"/>
        <end position="157"/>
    </location>
</feature>
<dbReference type="GO" id="GO:0008883">
    <property type="term" value="F:glutamyl-tRNA reductase activity"/>
    <property type="evidence" value="ECO:0007669"/>
    <property type="project" value="UniProtKB-UniRule"/>
</dbReference>
<dbReference type="UniPathway" id="UPA00251">
    <property type="reaction ID" value="UER00316"/>
</dbReference>
<dbReference type="SUPFAM" id="SSF69742">
    <property type="entry name" value="Glutamyl tRNA-reductase catalytic, N-terminal domain"/>
    <property type="match status" value="1"/>
</dbReference>
<dbReference type="GO" id="GO:0050661">
    <property type="term" value="F:NADP binding"/>
    <property type="evidence" value="ECO:0007669"/>
    <property type="project" value="InterPro"/>
</dbReference>
<dbReference type="InterPro" id="IPR036291">
    <property type="entry name" value="NAD(P)-bd_dom_sf"/>
</dbReference>
<comment type="miscellaneous">
    <text evidence="9">During catalysis, the active site Cys acts as a nucleophile attacking the alpha-carbonyl group of tRNA-bound glutamate with the formation of a thioester intermediate between enzyme and glutamate, and the concomitant release of tRNA(Glu). The thioester intermediate is finally reduced by direct hydride transfer from NADPH, to form the product GSA.</text>
</comment>
<organism evidence="18 19">
    <name type="scientific">Desulfolutivibrio sulfodismutans</name>
    <dbReference type="NCBI Taxonomy" id="63561"/>
    <lineage>
        <taxon>Bacteria</taxon>
        <taxon>Pseudomonadati</taxon>
        <taxon>Thermodesulfobacteriota</taxon>
        <taxon>Desulfovibrionia</taxon>
        <taxon>Desulfovibrionales</taxon>
        <taxon>Desulfovibrionaceae</taxon>
        <taxon>Desulfolutivibrio</taxon>
    </lineage>
</organism>
<comment type="domain">
    <text evidence="9">Possesses an unusual extended V-shaped dimeric structure with each monomer consisting of three distinct domains arranged along a curved 'spinal' alpha-helix. The N-terminal catalytic domain specifically recognizes the glutamate moiety of the substrate. The second domain is the NADPH-binding domain, and the third C-terminal domain is responsible for dimerization.</text>
</comment>
<dbReference type="PANTHER" id="PTHR43013:SF1">
    <property type="entry name" value="GLUTAMYL-TRNA REDUCTASE"/>
    <property type="match status" value="1"/>
</dbReference>
<reference evidence="18 19" key="1">
    <citation type="submission" date="2020-02" db="EMBL/GenBank/DDBJ databases">
        <title>Comparative genomics of sulfur disproportionating microorganisms.</title>
        <authorList>
            <person name="Ward L.M."/>
            <person name="Bertran E."/>
            <person name="Johnston D.T."/>
        </authorList>
    </citation>
    <scope>NUCLEOTIDE SEQUENCE [LARGE SCALE GENOMIC DNA]</scope>
    <source>
        <strain evidence="18 19">DSM 3696</strain>
    </source>
</reference>
<feature type="binding site" evidence="9 11">
    <location>
        <position position="121"/>
    </location>
    <ligand>
        <name>substrate</name>
    </ligand>
</feature>
<dbReference type="EC" id="1.2.1.70" evidence="3 9"/>
<evidence type="ECO:0000256" key="14">
    <source>
        <dbReference type="RuleBase" id="RU000584"/>
    </source>
</evidence>
<feature type="domain" description="Quinate/shikimate 5-dehydrogenase/glutamyl-tRNA reductase" evidence="16">
    <location>
        <begin position="172"/>
        <end position="307"/>
    </location>
</feature>
<comment type="subunit">
    <text evidence="9">Homodimer.</text>
</comment>
<keyword evidence="6 9" id="KW-0627">Porphyrin biosynthesis</keyword>
<proteinExistence type="inferred from homology"/>
<dbReference type="InterPro" id="IPR006151">
    <property type="entry name" value="Shikm_DH/Glu-tRNA_Rdtase"/>
</dbReference>
<evidence type="ECO:0000256" key="6">
    <source>
        <dbReference type="ARBA" id="ARBA00023244"/>
    </source>
</evidence>
<comment type="caution">
    <text evidence="18">The sequence shown here is derived from an EMBL/GenBank/DDBJ whole genome shotgun (WGS) entry which is preliminary data.</text>
</comment>
<dbReference type="AlphaFoldDB" id="A0A7K3NI98"/>
<evidence type="ECO:0000256" key="7">
    <source>
        <dbReference type="ARBA" id="ARBA00047464"/>
    </source>
</evidence>
<evidence type="ECO:0000256" key="12">
    <source>
        <dbReference type="PIRSR" id="PIRSR000445-3"/>
    </source>
</evidence>
<evidence type="ECO:0000256" key="3">
    <source>
        <dbReference type="ARBA" id="ARBA00012970"/>
    </source>
</evidence>
<dbReference type="InterPro" id="IPR015895">
    <property type="entry name" value="4pyrrol_synth_GluRdtase_N"/>
</dbReference>
<feature type="binding site" evidence="9 11">
    <location>
        <position position="110"/>
    </location>
    <ligand>
        <name>substrate</name>
    </ligand>
</feature>
<dbReference type="SUPFAM" id="SSF51735">
    <property type="entry name" value="NAD(P)-binding Rossmann-fold domains"/>
    <property type="match status" value="1"/>
</dbReference>
<sequence length="461" mass="50504">MQYTIHLFGLNHKTADVEVREAFALADGGILERALVSRESPIREALVLSTCNRVEILVSGAPEAEVASLVLSRWAGHCNRDAARLSPHIYAHAGTEAVEHVFRVASGLDSMVLGEPQILGQMKDAYRRAVGNGSTGVILNRLLHKAFSTAKKVRTATGIGASAVSISYAAVELAKRIFGETAGKKAMLIGAGEMAELAATHLLTAGISHLYVANRTFSRAVELAERFHGTAIPFENLAEHLPEADIVISSTGAPQAIIRARDIKDVLKKRRQRPMFFIDIAVPRDIDPDVNGLDNVYLYDIDDLREVVEENLAQRKEEATRAGEIVREQVESFSHWLKALDLSPTIVDVLRYGEDIAKKELCKTLRRLGPDVSPETAKALECLALSISHKILHEPIVFLKRRSRENAGERFLDLIRRVFDLDKETVPEDAHGRGADDPACGCEDEISNKAGASCVPTSSRN</sequence>
<comment type="function">
    <text evidence="9">Catalyzes the NADPH-dependent reduction of glutamyl-tRNA(Glu) to glutamate 1-semialdehyde (GSA).</text>
</comment>
<feature type="binding site" evidence="9 11">
    <location>
        <begin position="50"/>
        <end position="53"/>
    </location>
    <ligand>
        <name>substrate</name>
    </ligand>
</feature>
<evidence type="ECO:0000256" key="9">
    <source>
        <dbReference type="HAMAP-Rule" id="MF_00087"/>
    </source>
</evidence>
<dbReference type="PIRSF" id="PIRSF000445">
    <property type="entry name" value="4pyrrol_synth_GluRdtase"/>
    <property type="match status" value="1"/>
</dbReference>
<comment type="similarity">
    <text evidence="2 9 14">Belongs to the glutamyl-tRNA reductase family.</text>
</comment>
<accession>A0A7K3NI98</accession>
<feature type="active site" description="Nucleophile" evidence="9 10">
    <location>
        <position position="51"/>
    </location>
</feature>
<dbReference type="Pfam" id="PF01488">
    <property type="entry name" value="Shikimate_DH"/>
    <property type="match status" value="1"/>
</dbReference>
<evidence type="ECO:0000256" key="2">
    <source>
        <dbReference type="ARBA" id="ARBA00005916"/>
    </source>
</evidence>
<dbReference type="InterPro" id="IPR015896">
    <property type="entry name" value="4pyrrol_synth_GluRdtase_dimer"/>
</dbReference>
<evidence type="ECO:0000256" key="11">
    <source>
        <dbReference type="PIRSR" id="PIRSR000445-2"/>
    </source>
</evidence>
<evidence type="ECO:0000259" key="16">
    <source>
        <dbReference type="Pfam" id="PF01488"/>
    </source>
</evidence>
<dbReference type="SUPFAM" id="SSF69075">
    <property type="entry name" value="Glutamyl tRNA-reductase dimerization domain"/>
    <property type="match status" value="1"/>
</dbReference>
<evidence type="ECO:0000313" key="19">
    <source>
        <dbReference type="Proteomes" id="UP000469724"/>
    </source>
</evidence>
<dbReference type="Pfam" id="PF05201">
    <property type="entry name" value="GlutR_N"/>
    <property type="match status" value="1"/>
</dbReference>
<evidence type="ECO:0000256" key="10">
    <source>
        <dbReference type="PIRSR" id="PIRSR000445-1"/>
    </source>
</evidence>
<dbReference type="FunFam" id="3.40.50.720:FF:000031">
    <property type="entry name" value="Glutamyl-tRNA reductase"/>
    <property type="match status" value="1"/>
</dbReference>
<dbReference type="FunFam" id="3.30.460.30:FF:000001">
    <property type="entry name" value="Glutamyl-tRNA reductase"/>
    <property type="match status" value="1"/>
</dbReference>
<dbReference type="InterPro" id="IPR018214">
    <property type="entry name" value="GluRdtase_CS"/>
</dbReference>
<protein>
    <recommendedName>
        <fullName evidence="8 9">Glutamyl-tRNA reductase</fullName>
        <shortName evidence="9">GluTR</shortName>
        <ecNumber evidence="3 9">1.2.1.70</ecNumber>
    </recommendedName>
</protein>
<evidence type="ECO:0000259" key="15">
    <source>
        <dbReference type="Pfam" id="PF00745"/>
    </source>
</evidence>
<evidence type="ECO:0000256" key="4">
    <source>
        <dbReference type="ARBA" id="ARBA00022857"/>
    </source>
</evidence>
<keyword evidence="4 9" id="KW-0521">NADP</keyword>
<dbReference type="GO" id="GO:0019353">
    <property type="term" value="P:protoporphyrinogen IX biosynthetic process from glutamate"/>
    <property type="evidence" value="ECO:0007669"/>
    <property type="project" value="TreeGrafter"/>
</dbReference>
<comment type="catalytic activity">
    <reaction evidence="7 9 14">
        <text>(S)-4-amino-5-oxopentanoate + tRNA(Glu) + NADP(+) = L-glutamyl-tRNA(Glu) + NADPH + H(+)</text>
        <dbReference type="Rhea" id="RHEA:12344"/>
        <dbReference type="Rhea" id="RHEA-COMP:9663"/>
        <dbReference type="Rhea" id="RHEA-COMP:9680"/>
        <dbReference type="ChEBI" id="CHEBI:15378"/>
        <dbReference type="ChEBI" id="CHEBI:57501"/>
        <dbReference type="ChEBI" id="CHEBI:57783"/>
        <dbReference type="ChEBI" id="CHEBI:58349"/>
        <dbReference type="ChEBI" id="CHEBI:78442"/>
        <dbReference type="ChEBI" id="CHEBI:78520"/>
        <dbReference type="EC" id="1.2.1.70"/>
    </reaction>
</comment>
<dbReference type="PROSITE" id="PS00747">
    <property type="entry name" value="GLUTR"/>
    <property type="match status" value="1"/>
</dbReference>
<dbReference type="Proteomes" id="UP000469724">
    <property type="component" value="Unassembled WGS sequence"/>
</dbReference>
<feature type="binding site" evidence="9 12">
    <location>
        <begin position="190"/>
        <end position="195"/>
    </location>
    <ligand>
        <name>NADP(+)</name>
        <dbReference type="ChEBI" id="CHEBI:58349"/>
    </ligand>
</feature>
<comment type="pathway">
    <text evidence="1 9 14">Porphyrin-containing compound metabolism; protoporphyrin-IX biosynthesis; 5-aminolevulinate from L-glutamyl-tRNA(Glu): step 1/2.</text>
</comment>
<evidence type="ECO:0000256" key="5">
    <source>
        <dbReference type="ARBA" id="ARBA00023002"/>
    </source>
</evidence>